<feature type="compositionally biased region" description="Polar residues" evidence="11">
    <location>
        <begin position="583"/>
        <end position="593"/>
    </location>
</feature>
<dbReference type="Pfam" id="PF13848">
    <property type="entry name" value="Thioredoxin_6"/>
    <property type="match status" value="1"/>
</dbReference>
<evidence type="ECO:0000313" key="16">
    <source>
        <dbReference type="Proteomes" id="UP000440578"/>
    </source>
</evidence>
<comment type="caution">
    <text evidence="14">The sequence shown here is derived from an EMBL/GenBank/DDBJ whole genome shotgun (WGS) entry which is preliminary data.</text>
</comment>
<dbReference type="GO" id="GO:0003756">
    <property type="term" value="F:protein disulfide isomerase activity"/>
    <property type="evidence" value="ECO:0007669"/>
    <property type="project" value="UniProtKB-EC"/>
</dbReference>
<dbReference type="EMBL" id="VIIS01002058">
    <property type="protein sequence ID" value="KAF0289123.1"/>
    <property type="molecule type" value="Genomic_DNA"/>
</dbReference>
<feature type="domain" description="Thioredoxin" evidence="13">
    <location>
        <begin position="21"/>
        <end position="201"/>
    </location>
</feature>
<feature type="chain" id="PRO_5036168160" description="protein disulfide-isomerase" evidence="12">
    <location>
        <begin position="24"/>
        <end position="600"/>
    </location>
</feature>
<evidence type="ECO:0000259" key="13">
    <source>
        <dbReference type="PROSITE" id="PS51352"/>
    </source>
</evidence>
<dbReference type="AlphaFoldDB" id="A0A6A4V5W3"/>
<accession>A0A6A4V5W3</accession>
<dbReference type="CDD" id="cd02981">
    <property type="entry name" value="PDI_b_family"/>
    <property type="match status" value="1"/>
</dbReference>
<evidence type="ECO:0000256" key="8">
    <source>
        <dbReference type="ARBA" id="ARBA00023157"/>
    </source>
</evidence>
<keyword evidence="7" id="KW-0256">Endoplasmic reticulum</keyword>
<reference evidence="14 16" key="1">
    <citation type="submission" date="2019-07" db="EMBL/GenBank/DDBJ databases">
        <title>Draft genome assembly of a fouling barnacle, Amphibalanus amphitrite (Darwin, 1854): The first reference genome for Thecostraca.</title>
        <authorList>
            <person name="Kim W."/>
        </authorList>
    </citation>
    <scope>NUCLEOTIDE SEQUENCE [LARGE SCALE GENOMIC DNA]</scope>
    <source>
        <strain evidence="14">SNU_AA5</strain>
        <tissue evidence="14">Soma without cirri and trophi</tissue>
    </source>
</reference>
<dbReference type="PANTHER" id="PTHR18929">
    <property type="entry name" value="PROTEIN DISULFIDE ISOMERASE"/>
    <property type="match status" value="1"/>
</dbReference>
<evidence type="ECO:0000256" key="11">
    <source>
        <dbReference type="SAM" id="MobiDB-lite"/>
    </source>
</evidence>
<keyword evidence="5 12" id="KW-0732">Signal</keyword>
<feature type="domain" description="Thioredoxin" evidence="13">
    <location>
        <begin position="400"/>
        <end position="529"/>
    </location>
</feature>
<dbReference type="Proteomes" id="UP000440578">
    <property type="component" value="Unassembled WGS sequence"/>
</dbReference>
<dbReference type="FunFam" id="3.40.30.10:FF:000042">
    <property type="entry name" value="protein disulfide-isomerase A2"/>
    <property type="match status" value="1"/>
</dbReference>
<feature type="signal peptide" evidence="12">
    <location>
        <begin position="1"/>
        <end position="23"/>
    </location>
</feature>
<dbReference type="EC" id="5.3.4.1" evidence="4"/>
<dbReference type="SUPFAM" id="SSF52833">
    <property type="entry name" value="Thioredoxin-like"/>
    <property type="match status" value="4"/>
</dbReference>
<feature type="region of interest" description="Disordered" evidence="11">
    <location>
        <begin position="533"/>
        <end position="600"/>
    </location>
</feature>
<organism evidence="14 16">
    <name type="scientific">Amphibalanus amphitrite</name>
    <name type="common">Striped barnacle</name>
    <name type="synonym">Balanus amphitrite</name>
    <dbReference type="NCBI Taxonomy" id="1232801"/>
    <lineage>
        <taxon>Eukaryota</taxon>
        <taxon>Metazoa</taxon>
        <taxon>Ecdysozoa</taxon>
        <taxon>Arthropoda</taxon>
        <taxon>Crustacea</taxon>
        <taxon>Multicrustacea</taxon>
        <taxon>Cirripedia</taxon>
        <taxon>Thoracica</taxon>
        <taxon>Thoracicalcarea</taxon>
        <taxon>Balanomorpha</taxon>
        <taxon>Balanoidea</taxon>
        <taxon>Balanidae</taxon>
        <taxon>Amphibalaninae</taxon>
        <taxon>Amphibalanus</taxon>
    </lineage>
</organism>
<evidence type="ECO:0000256" key="12">
    <source>
        <dbReference type="SAM" id="SignalP"/>
    </source>
</evidence>
<keyword evidence="10" id="KW-0676">Redox-active center</keyword>
<dbReference type="GO" id="GO:0034976">
    <property type="term" value="P:response to endoplasmic reticulum stress"/>
    <property type="evidence" value="ECO:0007669"/>
    <property type="project" value="TreeGrafter"/>
</dbReference>
<sequence>MARLVYLMVGVAVLTVALTHVRAAESAAAAGADTTPEGDHSDTNPANVEVEGEEEDTSSAEESEEHAATAPWKYDKNDILILNQHNFDRAIDEHEHLFVVFFTPTCSQCIQLHPHFVEAWKSLRERADGLQFAKIDCTNETALLLHYGITQYPTLTFFKSQKEKMYDGGYRSVDIEAWVEKRMGAPALPIEAVQTLEEARAENDVIAVGFFRDPDSVSAIIYLRVADAVHDYPFFIVRDQELFEHYDLTDDTVVVFKKFDDGRVDFPAGDYVADDLMEFLRLETFPLVSELTMENVWRVTEEANVVKSHFLVFRNASDPVTPAGITDMLLPAAKKHKGQILFLMIDMADRRMFHMEEFFGVRRDRVPAMRIFRYEGPTFKFRPAEDGAISEELVLQFCDQFVTGKLSAFQLSQPLPEDWDAAPVKVLTAENYQEVVLNAERAVFVMLYAPWCPHCQLTTPIFEQLAAMYEPYADAILFGKMDATANEVEDLEFASYPTFYLYTTGGQRQQFNGSRTIDEMVSFLNEHSGVQLDVDLPESGGHTEPDGDASETCSAGGGDCSEEMASKDTPPAGSAEGKGAELTNDTPDGSPQQAAAKDEL</sequence>
<dbReference type="CDD" id="cd02982">
    <property type="entry name" value="PDI_b'_family"/>
    <property type="match status" value="1"/>
</dbReference>
<dbReference type="Gene3D" id="3.40.30.10">
    <property type="entry name" value="Glutaredoxin"/>
    <property type="match status" value="4"/>
</dbReference>
<protein>
    <recommendedName>
        <fullName evidence="4">protein disulfide-isomerase</fullName>
        <ecNumber evidence="4">5.3.4.1</ecNumber>
    </recommendedName>
</protein>
<evidence type="ECO:0000256" key="9">
    <source>
        <dbReference type="ARBA" id="ARBA00023235"/>
    </source>
</evidence>
<dbReference type="InterPro" id="IPR017937">
    <property type="entry name" value="Thioredoxin_CS"/>
</dbReference>
<evidence type="ECO:0000256" key="4">
    <source>
        <dbReference type="ARBA" id="ARBA00012723"/>
    </source>
</evidence>
<evidence type="ECO:0000256" key="6">
    <source>
        <dbReference type="ARBA" id="ARBA00022737"/>
    </source>
</evidence>
<keyword evidence="8" id="KW-1015">Disulfide bond</keyword>
<evidence type="ECO:0000313" key="14">
    <source>
        <dbReference type="EMBL" id="KAF0289123.1"/>
    </source>
</evidence>
<dbReference type="GO" id="GO:0006457">
    <property type="term" value="P:protein folding"/>
    <property type="evidence" value="ECO:0007669"/>
    <property type="project" value="TreeGrafter"/>
</dbReference>
<proteinExistence type="inferred from homology"/>
<evidence type="ECO:0000256" key="7">
    <source>
        <dbReference type="ARBA" id="ARBA00022824"/>
    </source>
</evidence>
<evidence type="ECO:0000256" key="5">
    <source>
        <dbReference type="ARBA" id="ARBA00022729"/>
    </source>
</evidence>
<comment type="catalytic activity">
    <reaction evidence="1">
        <text>Catalyzes the rearrangement of -S-S- bonds in proteins.</text>
        <dbReference type="EC" id="5.3.4.1"/>
    </reaction>
</comment>
<dbReference type="OrthoDB" id="72053at2759"/>
<evidence type="ECO:0000313" key="15">
    <source>
        <dbReference type="EMBL" id="KAF0289126.1"/>
    </source>
</evidence>
<dbReference type="EMBL" id="VIIS01002058">
    <property type="protein sequence ID" value="KAF0289126.1"/>
    <property type="molecule type" value="Genomic_DNA"/>
</dbReference>
<dbReference type="InterPro" id="IPR036249">
    <property type="entry name" value="Thioredoxin-like_sf"/>
</dbReference>
<evidence type="ECO:0000256" key="10">
    <source>
        <dbReference type="ARBA" id="ARBA00023284"/>
    </source>
</evidence>
<evidence type="ECO:0000256" key="2">
    <source>
        <dbReference type="ARBA" id="ARBA00004319"/>
    </source>
</evidence>
<evidence type="ECO:0000256" key="1">
    <source>
        <dbReference type="ARBA" id="ARBA00001182"/>
    </source>
</evidence>
<dbReference type="InterPro" id="IPR013766">
    <property type="entry name" value="Thioredoxin_domain"/>
</dbReference>
<dbReference type="PANTHER" id="PTHR18929:SF240">
    <property type="entry name" value="PROTEIN DISULFIDE-ISOMERASE"/>
    <property type="match status" value="1"/>
</dbReference>
<gene>
    <name evidence="14" type="primary">P4HB_0</name>
    <name evidence="15" type="synonym">P4HB_1</name>
    <name evidence="14" type="ORF">FJT64_012546</name>
    <name evidence="15" type="ORF">FJT64_012549</name>
</gene>
<dbReference type="CDD" id="cd02961">
    <property type="entry name" value="PDI_a_family"/>
    <property type="match status" value="1"/>
</dbReference>
<dbReference type="PROSITE" id="PS00194">
    <property type="entry name" value="THIOREDOXIN_1"/>
    <property type="match status" value="1"/>
</dbReference>
<comment type="similarity">
    <text evidence="3">Belongs to the protein disulfide isomerase family.</text>
</comment>
<comment type="subcellular location">
    <subcellularLocation>
        <location evidence="2">Endoplasmic reticulum lumen</location>
    </subcellularLocation>
</comment>
<dbReference type="Pfam" id="PF00085">
    <property type="entry name" value="Thioredoxin"/>
    <property type="match status" value="2"/>
</dbReference>
<name>A0A6A4V5W3_AMPAM</name>
<feature type="region of interest" description="Disordered" evidence="11">
    <location>
        <begin position="29"/>
        <end position="69"/>
    </location>
</feature>
<keyword evidence="16" id="KW-1185">Reference proteome</keyword>
<dbReference type="GO" id="GO:0005788">
    <property type="term" value="C:endoplasmic reticulum lumen"/>
    <property type="evidence" value="ECO:0007669"/>
    <property type="project" value="UniProtKB-SubCell"/>
</dbReference>
<feature type="compositionally biased region" description="Acidic residues" evidence="11">
    <location>
        <begin position="50"/>
        <end position="64"/>
    </location>
</feature>
<evidence type="ECO:0000256" key="3">
    <source>
        <dbReference type="ARBA" id="ARBA00006347"/>
    </source>
</evidence>
<keyword evidence="6" id="KW-0677">Repeat</keyword>
<keyword evidence="9 14" id="KW-0413">Isomerase</keyword>
<dbReference type="PROSITE" id="PS51352">
    <property type="entry name" value="THIOREDOXIN_2"/>
    <property type="match status" value="2"/>
</dbReference>